<reference evidence="3" key="1">
    <citation type="submission" date="2022-11" db="UniProtKB">
        <authorList>
            <consortium name="WormBaseParasite"/>
        </authorList>
    </citation>
    <scope>IDENTIFICATION</scope>
</reference>
<dbReference type="WBParaSite" id="ACRNAN_scaffold979.g31268.t1">
    <property type="protein sequence ID" value="ACRNAN_scaffold979.g31268.t1"/>
    <property type="gene ID" value="ACRNAN_scaffold979.g31268"/>
</dbReference>
<name>A0A914ES15_9BILA</name>
<feature type="compositionally biased region" description="Polar residues" evidence="1">
    <location>
        <begin position="1"/>
        <end position="11"/>
    </location>
</feature>
<dbReference type="AlphaFoldDB" id="A0A914ES15"/>
<feature type="compositionally biased region" description="Polar residues" evidence="1">
    <location>
        <begin position="248"/>
        <end position="258"/>
    </location>
</feature>
<feature type="region of interest" description="Disordered" evidence="1">
    <location>
        <begin position="239"/>
        <end position="258"/>
    </location>
</feature>
<proteinExistence type="predicted"/>
<feature type="region of interest" description="Disordered" evidence="1">
    <location>
        <begin position="1"/>
        <end position="31"/>
    </location>
</feature>
<accession>A0A914ES15</accession>
<sequence length="510" mass="58057">MDRLNPSMSQFSDEEEAENFPEDHFGSDDELYDSEFGSVIHDLRSTEYNDENNKPEVSVNHNLTTITEESIADDFGNISFKPATNFLQVFDEDQQRVAWENLLRVPDQPTEEMLKKQYSWEPSLLNSPPVIVNELNVSNNMERSRIRTNHNRSLRNQSAVAEREKSPANEIRGGKSTRIPIRRPKQSVLFSKMEVSRSKIDQIGERQEKTSRLKIVESIPSMNEDHIPKQVNLVQELNEGEDEEKENYQPNKTPNKNTDFSATIVSMTGHAVSTPKDSSEDASNDLSMLCRSISTIGEVSPKVRPNFVDSRRFMLRQLETSKANASRAILKTIPETLSSTAIDRALSDPECRTVISDATDIQQKFVRKIRQHGSPQKNLRAHQTGDKLTDLKNRLGKQLNASKRMRSNLTESRGSLLQHHEKSRASRAVLQTIPETLSSTAIDRALSDPEVHTVISDATEVQQKLAFKILRHGSSRFYPSRDPLADLKNRMEKQLNASKRKRQLTKLQQL</sequence>
<dbReference type="Proteomes" id="UP000887540">
    <property type="component" value="Unplaced"/>
</dbReference>
<keyword evidence="2" id="KW-1185">Reference proteome</keyword>
<organism evidence="2 3">
    <name type="scientific">Acrobeloides nanus</name>
    <dbReference type="NCBI Taxonomy" id="290746"/>
    <lineage>
        <taxon>Eukaryota</taxon>
        <taxon>Metazoa</taxon>
        <taxon>Ecdysozoa</taxon>
        <taxon>Nematoda</taxon>
        <taxon>Chromadorea</taxon>
        <taxon>Rhabditida</taxon>
        <taxon>Tylenchina</taxon>
        <taxon>Cephalobomorpha</taxon>
        <taxon>Cephaloboidea</taxon>
        <taxon>Cephalobidae</taxon>
        <taxon>Acrobeloides</taxon>
    </lineage>
</organism>
<feature type="region of interest" description="Disordered" evidence="1">
    <location>
        <begin position="153"/>
        <end position="175"/>
    </location>
</feature>
<evidence type="ECO:0000313" key="2">
    <source>
        <dbReference type="Proteomes" id="UP000887540"/>
    </source>
</evidence>
<evidence type="ECO:0000313" key="3">
    <source>
        <dbReference type="WBParaSite" id="ACRNAN_scaffold979.g31268.t1"/>
    </source>
</evidence>
<protein>
    <submittedName>
        <fullName evidence="3">Uncharacterized protein</fullName>
    </submittedName>
</protein>
<evidence type="ECO:0000256" key="1">
    <source>
        <dbReference type="SAM" id="MobiDB-lite"/>
    </source>
</evidence>